<dbReference type="SUPFAM" id="SSF56112">
    <property type="entry name" value="Protein kinase-like (PK-like)"/>
    <property type="match status" value="1"/>
</dbReference>
<organism evidence="1 2">
    <name type="scientific">Mycolicibacterium litorale</name>
    <dbReference type="NCBI Taxonomy" id="758802"/>
    <lineage>
        <taxon>Bacteria</taxon>
        <taxon>Bacillati</taxon>
        <taxon>Actinomycetota</taxon>
        <taxon>Actinomycetes</taxon>
        <taxon>Mycobacteriales</taxon>
        <taxon>Mycobacteriaceae</taxon>
        <taxon>Mycolicibacterium</taxon>
    </lineage>
</organism>
<proteinExistence type="predicted"/>
<dbReference type="Pfam" id="PF04655">
    <property type="entry name" value="APH_6_hur"/>
    <property type="match status" value="1"/>
</dbReference>
<protein>
    <submittedName>
        <fullName evidence="1">Streptomycin 6-kinase</fullName>
    </submittedName>
</protein>
<reference evidence="1 2" key="1">
    <citation type="submission" date="2020-07" db="EMBL/GenBank/DDBJ databases">
        <title>Complete genome sequence of Mycolicibacterium litorale like strain isolated from cardiac implantable electronic device infection.</title>
        <authorList>
            <person name="Fukano H."/>
            <person name="Miyama H."/>
            <person name="Hoshino Y."/>
        </authorList>
    </citation>
    <scope>NUCLEOTIDE SEQUENCE [LARGE SCALE GENOMIC DNA]</scope>
    <source>
        <strain evidence="1 2">NIIDNTM18</strain>
    </source>
</reference>
<dbReference type="InterPro" id="IPR011009">
    <property type="entry name" value="Kinase-like_dom_sf"/>
</dbReference>
<dbReference type="EMBL" id="AP023287">
    <property type="protein sequence ID" value="BCI53299.1"/>
    <property type="molecule type" value="Genomic_DNA"/>
</dbReference>
<dbReference type="RefSeq" id="WP_232100614.1">
    <property type="nucleotide sequence ID" value="NZ_AP023287.1"/>
</dbReference>
<dbReference type="AlphaFoldDB" id="A0A6S6P4C0"/>
<dbReference type="Proteomes" id="UP000515734">
    <property type="component" value="Chromosome"/>
</dbReference>
<gene>
    <name evidence="1" type="ORF">NIIDNTM18_25770</name>
</gene>
<dbReference type="GO" id="GO:0019748">
    <property type="term" value="P:secondary metabolic process"/>
    <property type="evidence" value="ECO:0007669"/>
    <property type="project" value="InterPro"/>
</dbReference>
<sequence length="301" mass="33897">MILLPDAVRAMADRGPDWARWVQDLPHWTQDQVREWELRVDGTPANGSTSLVLPVITPLGQSAVLKLGFPDDESEHEHLALRRWAGHGAVRLLSAQPHRRALLLERLPTRDLNTLTDVDACEAVCALYRRIHVPAIPRLRTLTTWLEQRIAELSELPRNTPVPRRLVEHALTLARDLSAEPDGGAVLLHTDLHYDNVLAAAVADSADPWRVIDPKPLSGDPHFEVAPMLWNRWDELAGDVRDGVRRRFYTIVDGAEFDEDRARAWVILRMVHNAVWELSRAAHPDPGWLTVCVAVAKAVQD</sequence>
<dbReference type="GO" id="GO:0016773">
    <property type="term" value="F:phosphotransferase activity, alcohol group as acceptor"/>
    <property type="evidence" value="ECO:0007669"/>
    <property type="project" value="InterPro"/>
</dbReference>
<keyword evidence="1" id="KW-0418">Kinase</keyword>
<name>A0A6S6P4C0_9MYCO</name>
<accession>A0A6S6P4C0</accession>
<dbReference type="GO" id="GO:0016301">
    <property type="term" value="F:kinase activity"/>
    <property type="evidence" value="ECO:0007669"/>
    <property type="project" value="UniProtKB-KW"/>
</dbReference>
<evidence type="ECO:0000313" key="1">
    <source>
        <dbReference type="EMBL" id="BCI53299.1"/>
    </source>
</evidence>
<keyword evidence="1" id="KW-0808">Transferase</keyword>
<dbReference type="InterPro" id="IPR006748">
    <property type="entry name" value="NH2Glyco/OHUrea_AB-resist_kin"/>
</dbReference>
<evidence type="ECO:0000313" key="2">
    <source>
        <dbReference type="Proteomes" id="UP000515734"/>
    </source>
</evidence>